<dbReference type="RefSeq" id="WP_190016612.1">
    <property type="nucleotide sequence ID" value="NZ_BMUE01000008.1"/>
</dbReference>
<comment type="caution">
    <text evidence="2">The sequence shown here is derived from an EMBL/GenBank/DDBJ whole genome shotgun (WGS) entry which is preliminary data.</text>
</comment>
<sequence>MAQFSVFGEALMGRSGVDAGWWAELDRPATQVAPDAAGAVLGVVSYALRPKDAHGVILWLHCRENETVARALLAHAVTEMGPRPLDAFHFATALTLCLEALPARNRPATHASLTAAGFAGTDLWRYMHRTLPAPELPCVDRYYTTEPATPDTRRLMVTEHGQTLADATIGTPVQGIGVLRWIGVEPAARGRGLGRALLGTALDALSGMGATEVILVVDDDAPSGDDRDRTAAKSLYDSSGFEEIDRLYSFHQSLILA</sequence>
<evidence type="ECO:0000313" key="2">
    <source>
        <dbReference type="EMBL" id="GGW58435.1"/>
    </source>
</evidence>
<dbReference type="GO" id="GO:0016747">
    <property type="term" value="F:acyltransferase activity, transferring groups other than amino-acyl groups"/>
    <property type="evidence" value="ECO:0007669"/>
    <property type="project" value="InterPro"/>
</dbReference>
<evidence type="ECO:0000259" key="1">
    <source>
        <dbReference type="PROSITE" id="PS51186"/>
    </source>
</evidence>
<dbReference type="Pfam" id="PF13508">
    <property type="entry name" value="Acetyltransf_7"/>
    <property type="match status" value="1"/>
</dbReference>
<dbReference type="InterPro" id="IPR016181">
    <property type="entry name" value="Acyl_CoA_acyltransferase"/>
</dbReference>
<feature type="domain" description="N-acetyltransferase" evidence="1">
    <location>
        <begin position="103"/>
        <end position="257"/>
    </location>
</feature>
<dbReference type="EMBL" id="BMUE01000008">
    <property type="protein sequence ID" value="GGW58435.1"/>
    <property type="molecule type" value="Genomic_DNA"/>
</dbReference>
<reference evidence="2" key="1">
    <citation type="journal article" date="2014" name="Int. J. Syst. Evol. Microbiol.">
        <title>Complete genome sequence of Corynebacterium casei LMG S-19264T (=DSM 44701T), isolated from a smear-ripened cheese.</title>
        <authorList>
            <consortium name="US DOE Joint Genome Institute (JGI-PGF)"/>
            <person name="Walter F."/>
            <person name="Albersmeier A."/>
            <person name="Kalinowski J."/>
            <person name="Ruckert C."/>
        </authorList>
    </citation>
    <scope>NUCLEOTIDE SEQUENCE</scope>
    <source>
        <strain evidence="2">JCM 4490</strain>
    </source>
</reference>
<keyword evidence="3" id="KW-1185">Reference proteome</keyword>
<dbReference type="SUPFAM" id="SSF55729">
    <property type="entry name" value="Acyl-CoA N-acyltransferases (Nat)"/>
    <property type="match status" value="1"/>
</dbReference>
<proteinExistence type="predicted"/>
<accession>A0A918MRF0</accession>
<dbReference type="PROSITE" id="PS51186">
    <property type="entry name" value="GNAT"/>
    <property type="match status" value="1"/>
</dbReference>
<name>A0A918MRF0_9ACTN</name>
<dbReference type="CDD" id="cd04301">
    <property type="entry name" value="NAT_SF"/>
    <property type="match status" value="1"/>
</dbReference>
<dbReference type="InterPro" id="IPR000182">
    <property type="entry name" value="GNAT_dom"/>
</dbReference>
<evidence type="ECO:0000313" key="3">
    <source>
        <dbReference type="Proteomes" id="UP000620224"/>
    </source>
</evidence>
<dbReference type="Proteomes" id="UP000620224">
    <property type="component" value="Unassembled WGS sequence"/>
</dbReference>
<protein>
    <recommendedName>
        <fullName evidence="1">N-acetyltransferase domain-containing protein</fullName>
    </recommendedName>
</protein>
<reference evidence="2" key="2">
    <citation type="submission" date="2020-09" db="EMBL/GenBank/DDBJ databases">
        <authorList>
            <person name="Sun Q."/>
            <person name="Ohkuma M."/>
        </authorList>
    </citation>
    <scope>NUCLEOTIDE SEQUENCE</scope>
    <source>
        <strain evidence="2">JCM 4490</strain>
    </source>
</reference>
<dbReference type="AlphaFoldDB" id="A0A918MRF0"/>
<gene>
    <name evidence="2" type="ORF">GCM10010503_39370</name>
</gene>
<organism evidence="2 3">
    <name type="scientific">Streptomyces lucensis JCM 4490</name>
    <dbReference type="NCBI Taxonomy" id="1306176"/>
    <lineage>
        <taxon>Bacteria</taxon>
        <taxon>Bacillati</taxon>
        <taxon>Actinomycetota</taxon>
        <taxon>Actinomycetes</taxon>
        <taxon>Kitasatosporales</taxon>
        <taxon>Streptomycetaceae</taxon>
        <taxon>Streptomyces</taxon>
    </lineage>
</organism>
<dbReference type="Gene3D" id="3.40.630.30">
    <property type="match status" value="1"/>
</dbReference>